<dbReference type="InterPro" id="IPR016181">
    <property type="entry name" value="Acyl_CoA_acyltransferase"/>
</dbReference>
<gene>
    <name evidence="1" type="ORF">RM764_43925</name>
</gene>
<proteinExistence type="predicted"/>
<evidence type="ECO:0000313" key="2">
    <source>
        <dbReference type="Proteomes" id="UP001183809"/>
    </source>
</evidence>
<dbReference type="EMBL" id="JAVREY010000132">
    <property type="protein sequence ID" value="MDT0469804.1"/>
    <property type="molecule type" value="Genomic_DNA"/>
</dbReference>
<dbReference type="Proteomes" id="UP001183809">
    <property type="component" value="Unassembled WGS sequence"/>
</dbReference>
<comment type="caution">
    <text evidence="1">The sequence shown here is derived from an EMBL/GenBank/DDBJ whole genome shotgun (WGS) entry which is preliminary data.</text>
</comment>
<reference evidence="2" key="1">
    <citation type="submission" date="2023-07" db="EMBL/GenBank/DDBJ databases">
        <title>30 novel species of actinomycetes from the DSMZ collection.</title>
        <authorList>
            <person name="Nouioui I."/>
        </authorList>
    </citation>
    <scope>NUCLEOTIDE SEQUENCE [LARGE SCALE GENOMIC DNA]</scope>
    <source>
        <strain evidence="2">DSM 41699</strain>
    </source>
</reference>
<sequence>MTISVRRSGPSDRQAVLDLLERARGTGLSAQERAEQGFIQGRWDAVKVAELELGTGIFLAEEDGALAGFVVTASGSEVVDEGPPRLTMDAVLTSGIDTDAAGILFYL</sequence>
<evidence type="ECO:0008006" key="3">
    <source>
        <dbReference type="Google" id="ProtNLM"/>
    </source>
</evidence>
<keyword evidence="2" id="KW-1185">Reference proteome</keyword>
<dbReference type="SUPFAM" id="SSF55729">
    <property type="entry name" value="Acyl-CoA N-acyltransferases (Nat)"/>
    <property type="match status" value="1"/>
</dbReference>
<organism evidence="1 2">
    <name type="scientific">Streptomyces gibsoniae</name>
    <dbReference type="NCBI Taxonomy" id="3075529"/>
    <lineage>
        <taxon>Bacteria</taxon>
        <taxon>Bacillati</taxon>
        <taxon>Actinomycetota</taxon>
        <taxon>Actinomycetes</taxon>
        <taxon>Kitasatosporales</taxon>
        <taxon>Streptomycetaceae</taxon>
        <taxon>Streptomyces</taxon>
    </lineage>
</organism>
<dbReference type="RefSeq" id="WP_311701221.1">
    <property type="nucleotide sequence ID" value="NZ_JAVREY010000132.1"/>
</dbReference>
<name>A0ABU2U986_9ACTN</name>
<accession>A0ABU2U986</accession>
<evidence type="ECO:0000313" key="1">
    <source>
        <dbReference type="EMBL" id="MDT0469804.1"/>
    </source>
</evidence>
<protein>
    <recommendedName>
        <fullName evidence="3">GNAT family N-acetyltransferase</fullName>
    </recommendedName>
</protein>